<dbReference type="InterPro" id="IPR023069">
    <property type="entry name" value="Chaperone_TorD"/>
</dbReference>
<evidence type="ECO:0000313" key="3">
    <source>
        <dbReference type="EMBL" id="OYD54696.1"/>
    </source>
</evidence>
<dbReference type="GO" id="GO:0051259">
    <property type="term" value="P:protein complex oligomerization"/>
    <property type="evidence" value="ECO:0007669"/>
    <property type="project" value="InterPro"/>
</dbReference>
<keyword evidence="2" id="KW-0143">Chaperone</keyword>
<dbReference type="PANTHER" id="PTHR34227">
    <property type="entry name" value="CHAPERONE PROTEIN YCDY"/>
    <property type="match status" value="1"/>
</dbReference>
<evidence type="ECO:0000256" key="2">
    <source>
        <dbReference type="ARBA" id="ARBA00023186"/>
    </source>
</evidence>
<keyword evidence="4" id="KW-1185">Reference proteome</keyword>
<gene>
    <name evidence="3" type="ORF">CGK74_07930</name>
</gene>
<dbReference type="InterPro" id="IPR036411">
    <property type="entry name" value="TorD-like_sf"/>
</dbReference>
<dbReference type="Pfam" id="PF02613">
    <property type="entry name" value="Nitrate_red_del"/>
    <property type="match status" value="1"/>
</dbReference>
<keyword evidence="1" id="KW-0963">Cytoplasm</keyword>
<dbReference type="Proteomes" id="UP000215181">
    <property type="component" value="Unassembled WGS sequence"/>
</dbReference>
<proteinExistence type="inferred from homology"/>
<organism evidence="3 4">
    <name type="scientific">Thauera propionica</name>
    <dbReference type="NCBI Taxonomy" id="2019431"/>
    <lineage>
        <taxon>Bacteria</taxon>
        <taxon>Pseudomonadati</taxon>
        <taxon>Pseudomonadota</taxon>
        <taxon>Betaproteobacteria</taxon>
        <taxon>Rhodocyclales</taxon>
        <taxon>Zoogloeaceae</taxon>
        <taxon>Thauera</taxon>
    </lineage>
</organism>
<dbReference type="AlphaFoldDB" id="A0A235F068"/>
<evidence type="ECO:0000256" key="1">
    <source>
        <dbReference type="ARBA" id="ARBA00022490"/>
    </source>
</evidence>
<dbReference type="InterPro" id="IPR050289">
    <property type="entry name" value="TorD/DmsD_chaperones"/>
</dbReference>
<dbReference type="EMBL" id="NOIH01000007">
    <property type="protein sequence ID" value="OYD54696.1"/>
    <property type="molecule type" value="Genomic_DNA"/>
</dbReference>
<evidence type="ECO:0000313" key="4">
    <source>
        <dbReference type="Proteomes" id="UP000215181"/>
    </source>
</evidence>
<name>A0A235F068_9RHOO</name>
<dbReference type="InterPro" id="IPR020945">
    <property type="entry name" value="DMSO/NO3_reduct_chaperone"/>
</dbReference>
<dbReference type="PANTHER" id="PTHR34227:SF11">
    <property type="entry name" value="CHAPERONE PROTEIN TORD"/>
    <property type="match status" value="1"/>
</dbReference>
<reference evidence="3 4" key="1">
    <citation type="submission" date="2017-07" db="EMBL/GenBank/DDBJ databases">
        <title>Thauera sp. KNDSS-Mac4 genome sequence and assembly.</title>
        <authorList>
            <person name="Mayilraj S."/>
        </authorList>
    </citation>
    <scope>NUCLEOTIDE SEQUENCE [LARGE SCALE GENOMIC DNA]</scope>
    <source>
        <strain evidence="3 4">KNDSS-Mac4</strain>
    </source>
</reference>
<dbReference type="InterPro" id="IPR036386">
    <property type="entry name" value="HscB_C_sf"/>
</dbReference>
<dbReference type="Gene3D" id="1.20.120.1820">
    <property type="match status" value="1"/>
</dbReference>
<accession>A0A235F068</accession>
<dbReference type="SUPFAM" id="SSF89155">
    <property type="entry name" value="TorD-like"/>
    <property type="match status" value="1"/>
</dbReference>
<dbReference type="NCBIfam" id="NF003442">
    <property type="entry name" value="PRK04976.1"/>
    <property type="match status" value="1"/>
</dbReference>
<dbReference type="RefSeq" id="WP_094267927.1">
    <property type="nucleotide sequence ID" value="NZ_NOIH01000007.1"/>
</dbReference>
<dbReference type="Gene3D" id="1.20.1280.20">
    <property type="entry name" value="HscB, C-terminal domain"/>
    <property type="match status" value="1"/>
</dbReference>
<sequence>MNAPEQTALERTEWQLASAQRSRLYGWFSALYALEVSEETFRTHFANGRFAPFAGLGELGLSAELNRLDTAIASLRALPLPRLELAADYAQLFLLDAKTGALPYASAYEGEGTASPLYGAAEARMREFLAAHELAIEPGFREPADHLAVPLAFMADLAKRDASGEDIAHAAKGQADFLRATLLGWLPRFAERCRQARPQFDFYPALAMLLLGFVRADLAFLDDVAASAPARLQSRPGSP</sequence>
<comment type="caution">
    <text evidence="3">The sequence shown here is derived from an EMBL/GenBank/DDBJ whole genome shotgun (WGS) entry which is preliminary data.</text>
</comment>
<dbReference type="HAMAP" id="MF_01150">
    <property type="entry name" value="TorD"/>
    <property type="match status" value="1"/>
</dbReference>
<protein>
    <submittedName>
        <fullName evidence="3">Molecular chaperone TorD</fullName>
    </submittedName>
</protein>
<dbReference type="OrthoDB" id="7849731at2"/>